<proteinExistence type="predicted"/>
<feature type="compositionally biased region" description="Low complexity" evidence="1">
    <location>
        <begin position="1"/>
        <end position="24"/>
    </location>
</feature>
<organism evidence="2 3">
    <name type="scientific">Prauserella marina</name>
    <dbReference type="NCBI Taxonomy" id="530584"/>
    <lineage>
        <taxon>Bacteria</taxon>
        <taxon>Bacillati</taxon>
        <taxon>Actinomycetota</taxon>
        <taxon>Actinomycetes</taxon>
        <taxon>Pseudonocardiales</taxon>
        <taxon>Pseudonocardiaceae</taxon>
        <taxon>Prauserella</taxon>
    </lineage>
</organism>
<evidence type="ECO:0000313" key="2">
    <source>
        <dbReference type="EMBL" id="SDD60775.1"/>
    </source>
</evidence>
<sequence>MPRTTKTTKSTKSTKTAASAKGTTNGRSTPSAADRLRAALRLNPGRTSRELAELAGIGVSTANKHLSAWSSVGQAVQLPGKGTPAHNDPVRWGLPVPIEVSPKATKRATTASRRKTDTGAASAPSGRLPKGALHGLVEDFLSEPDRRGTAYTAGDISRKLVRSSGAVRNALDKLVEKGTVVLIQKKPRCYQLATD</sequence>
<accession>A0A222VRR0</accession>
<dbReference type="KEGG" id="pmad:BAY61_18115"/>
<dbReference type="AlphaFoldDB" id="A0A222VRR0"/>
<dbReference type="OrthoDB" id="3623544at2"/>
<protein>
    <submittedName>
        <fullName evidence="2">Uncharacterized protein</fullName>
    </submittedName>
</protein>
<dbReference type="EMBL" id="FMZE01000010">
    <property type="protein sequence ID" value="SDD60775.1"/>
    <property type="molecule type" value="Genomic_DNA"/>
</dbReference>
<gene>
    <name evidence="2" type="ORF">SAMN05421630_110182</name>
</gene>
<reference evidence="2 3" key="1">
    <citation type="submission" date="2016-10" db="EMBL/GenBank/DDBJ databases">
        <authorList>
            <person name="de Groot N.N."/>
        </authorList>
    </citation>
    <scope>NUCLEOTIDE SEQUENCE [LARGE SCALE GENOMIC DNA]</scope>
    <source>
        <strain evidence="2 3">CGMCC 4.5506</strain>
    </source>
</reference>
<evidence type="ECO:0000256" key="1">
    <source>
        <dbReference type="SAM" id="MobiDB-lite"/>
    </source>
</evidence>
<feature type="region of interest" description="Disordered" evidence="1">
    <location>
        <begin position="1"/>
        <end position="34"/>
    </location>
</feature>
<dbReference type="Proteomes" id="UP000199494">
    <property type="component" value="Unassembled WGS sequence"/>
</dbReference>
<dbReference type="RefSeq" id="WP_091808800.1">
    <property type="nucleotide sequence ID" value="NZ_CP016353.1"/>
</dbReference>
<evidence type="ECO:0000313" key="3">
    <source>
        <dbReference type="Proteomes" id="UP000199494"/>
    </source>
</evidence>
<keyword evidence="3" id="KW-1185">Reference proteome</keyword>
<name>A0A222VRR0_9PSEU</name>
<feature type="region of interest" description="Disordered" evidence="1">
    <location>
        <begin position="102"/>
        <end position="130"/>
    </location>
</feature>